<dbReference type="GO" id="GO:0000981">
    <property type="term" value="F:DNA-binding transcription factor activity, RNA polymerase II-specific"/>
    <property type="evidence" value="ECO:0007669"/>
    <property type="project" value="TreeGrafter"/>
</dbReference>
<keyword evidence="5" id="KW-1185">Reference proteome</keyword>
<dbReference type="CDD" id="cd11418">
    <property type="entry name" value="bHLH_TS_ASCL"/>
    <property type="match status" value="1"/>
</dbReference>
<evidence type="ECO:0000259" key="3">
    <source>
        <dbReference type="PROSITE" id="PS50888"/>
    </source>
</evidence>
<evidence type="ECO:0000256" key="2">
    <source>
        <dbReference type="SAM" id="MobiDB-lite"/>
    </source>
</evidence>
<evidence type="ECO:0000313" key="4">
    <source>
        <dbReference type="EMBL" id="TRY62218.1"/>
    </source>
</evidence>
<gene>
    <name evidence="4" type="ORF">TCAL_03185</name>
</gene>
<dbReference type="SMART" id="SM00353">
    <property type="entry name" value="HLH"/>
    <property type="match status" value="1"/>
</dbReference>
<dbReference type="PANTHER" id="PTHR23349:SF108">
    <property type="entry name" value="BHLH DOMAIN-CONTAINING PROTEIN"/>
    <property type="match status" value="1"/>
</dbReference>
<dbReference type="EMBL" id="VCGU01000459">
    <property type="protein sequence ID" value="TRY62218.1"/>
    <property type="molecule type" value="Genomic_DNA"/>
</dbReference>
<accession>A0A553N9W1</accession>
<dbReference type="InterPro" id="IPR011598">
    <property type="entry name" value="bHLH_dom"/>
</dbReference>
<feature type="region of interest" description="Disordered" evidence="2">
    <location>
        <begin position="123"/>
        <end position="189"/>
    </location>
</feature>
<evidence type="ECO:0000313" key="5">
    <source>
        <dbReference type="Proteomes" id="UP000318571"/>
    </source>
</evidence>
<dbReference type="GO" id="GO:0000977">
    <property type="term" value="F:RNA polymerase II transcription regulatory region sequence-specific DNA binding"/>
    <property type="evidence" value="ECO:0007669"/>
    <property type="project" value="TreeGrafter"/>
</dbReference>
<dbReference type="PANTHER" id="PTHR23349">
    <property type="entry name" value="BASIC HELIX-LOOP-HELIX TRANSCRIPTION FACTOR, TWIST"/>
    <property type="match status" value="1"/>
</dbReference>
<dbReference type="AlphaFoldDB" id="A0A553N9W1"/>
<proteinExistence type="predicted"/>
<dbReference type="STRING" id="6832.A0A553N9W1"/>
<feature type="compositionally biased region" description="Basic residues" evidence="2">
    <location>
        <begin position="173"/>
        <end position="183"/>
    </location>
</feature>
<dbReference type="GO" id="GO:0032502">
    <property type="term" value="P:developmental process"/>
    <property type="evidence" value="ECO:0007669"/>
    <property type="project" value="TreeGrafter"/>
</dbReference>
<dbReference type="Gene3D" id="4.10.280.10">
    <property type="entry name" value="Helix-loop-helix DNA-binding domain"/>
    <property type="match status" value="1"/>
</dbReference>
<dbReference type="SUPFAM" id="SSF47459">
    <property type="entry name" value="HLH, helix-loop-helix DNA-binding domain"/>
    <property type="match status" value="1"/>
</dbReference>
<sequence length="270" mass="30452">MANPIATLAISTMATTTTFSSDFPNEYTPYGEPEPFLDLQERGCTTNAMDQAQDTGLELDSLQIACQDIFAPEEHPLPVQSVCQGDYYVGTNRDQVNLDWNVASYPEACVTYSMETVKVVEEHDSFPSQDGEVSTSTPMHKSKRQDASDSSQRKAHRRKSTKLPKSPESELRHSKKKSAYKHVPHAEKPAHLVAKRNARERKRVHAVNLAFVNLRKSIPFENKRGKRVSKVKVLQRAISYIMNLHHMIREHDGTSHETDENAFVLTADDS</sequence>
<keyword evidence="1" id="KW-0238">DNA-binding</keyword>
<feature type="compositionally biased region" description="Polar residues" evidence="2">
    <location>
        <begin position="126"/>
        <end position="139"/>
    </location>
</feature>
<reference evidence="4 5" key="1">
    <citation type="journal article" date="2018" name="Nat. Ecol. Evol.">
        <title>Genomic signatures of mitonuclear coevolution across populations of Tigriopus californicus.</title>
        <authorList>
            <person name="Barreto F.S."/>
            <person name="Watson E.T."/>
            <person name="Lima T.G."/>
            <person name="Willett C.S."/>
            <person name="Edmands S."/>
            <person name="Li W."/>
            <person name="Burton R.S."/>
        </authorList>
    </citation>
    <scope>NUCLEOTIDE SEQUENCE [LARGE SCALE GENOMIC DNA]</scope>
    <source>
        <strain evidence="4 5">San Diego</strain>
    </source>
</reference>
<dbReference type="PROSITE" id="PS50888">
    <property type="entry name" value="BHLH"/>
    <property type="match status" value="1"/>
</dbReference>
<organism evidence="4 5">
    <name type="scientific">Tigriopus californicus</name>
    <name type="common">Marine copepod</name>
    <dbReference type="NCBI Taxonomy" id="6832"/>
    <lineage>
        <taxon>Eukaryota</taxon>
        <taxon>Metazoa</taxon>
        <taxon>Ecdysozoa</taxon>
        <taxon>Arthropoda</taxon>
        <taxon>Crustacea</taxon>
        <taxon>Multicrustacea</taxon>
        <taxon>Hexanauplia</taxon>
        <taxon>Copepoda</taxon>
        <taxon>Harpacticoida</taxon>
        <taxon>Harpacticidae</taxon>
        <taxon>Tigriopus</taxon>
    </lineage>
</organism>
<protein>
    <recommendedName>
        <fullName evidence="3">BHLH domain-containing protein</fullName>
    </recommendedName>
</protein>
<evidence type="ECO:0000256" key="1">
    <source>
        <dbReference type="ARBA" id="ARBA00023125"/>
    </source>
</evidence>
<feature type="compositionally biased region" description="Basic residues" evidence="2">
    <location>
        <begin position="153"/>
        <end position="162"/>
    </location>
</feature>
<dbReference type="GO" id="GO:0046983">
    <property type="term" value="F:protein dimerization activity"/>
    <property type="evidence" value="ECO:0007669"/>
    <property type="project" value="InterPro"/>
</dbReference>
<dbReference type="Proteomes" id="UP000318571">
    <property type="component" value="Chromosome 8"/>
</dbReference>
<comment type="caution">
    <text evidence="4">The sequence shown here is derived from an EMBL/GenBank/DDBJ whole genome shotgun (WGS) entry which is preliminary data.</text>
</comment>
<feature type="non-terminal residue" evidence="4">
    <location>
        <position position="270"/>
    </location>
</feature>
<dbReference type="InterPro" id="IPR036638">
    <property type="entry name" value="HLH_DNA-bd_sf"/>
</dbReference>
<dbReference type="Pfam" id="PF00010">
    <property type="entry name" value="HLH"/>
    <property type="match status" value="1"/>
</dbReference>
<dbReference type="InterPro" id="IPR050283">
    <property type="entry name" value="E-box_TF_Regulators"/>
</dbReference>
<feature type="domain" description="BHLH" evidence="3">
    <location>
        <begin position="191"/>
        <end position="244"/>
    </location>
</feature>
<name>A0A553N9W1_TIGCA</name>